<keyword evidence="2" id="KW-1133">Transmembrane helix</keyword>
<evidence type="ECO:0000313" key="4">
    <source>
        <dbReference type="Proteomes" id="UP000729357"/>
    </source>
</evidence>
<dbReference type="GO" id="GO:0000329">
    <property type="term" value="C:fungal-type vacuole membrane"/>
    <property type="evidence" value="ECO:0007669"/>
    <property type="project" value="TreeGrafter"/>
</dbReference>
<evidence type="ECO:0000256" key="1">
    <source>
        <dbReference type="ARBA" id="ARBA00022448"/>
    </source>
</evidence>
<keyword evidence="2" id="KW-0472">Membrane</keyword>
<keyword evidence="4" id="KW-1185">Reference proteome</keyword>
<dbReference type="InterPro" id="IPR026030">
    <property type="entry name" value="Pur-cyt_permease_Fcy2/21/22"/>
</dbReference>
<comment type="caution">
    <text evidence="3">The sequence shown here is derived from an EMBL/GenBank/DDBJ whole genome shotgun (WGS) entry which is preliminary data.</text>
</comment>
<feature type="transmembrane region" description="Helical" evidence="2">
    <location>
        <begin position="97"/>
        <end position="115"/>
    </location>
</feature>
<dbReference type="AlphaFoldDB" id="A0A9P8JLI1"/>
<feature type="transmembrane region" description="Helical" evidence="2">
    <location>
        <begin position="60"/>
        <end position="85"/>
    </location>
</feature>
<gene>
    <name evidence="3" type="ORF">KCU98_g16623</name>
</gene>
<dbReference type="Proteomes" id="UP000729357">
    <property type="component" value="Unassembled WGS sequence"/>
</dbReference>
<reference evidence="3" key="1">
    <citation type="journal article" date="2021" name="J Fungi (Basel)">
        <title>Virulence traits and population genomics of the black yeast Aureobasidium melanogenum.</title>
        <authorList>
            <person name="Cernosa A."/>
            <person name="Sun X."/>
            <person name="Gostincar C."/>
            <person name="Fang C."/>
            <person name="Gunde-Cimerman N."/>
            <person name="Song Z."/>
        </authorList>
    </citation>
    <scope>NUCLEOTIDE SEQUENCE</scope>
    <source>
        <strain evidence="3">EXF-9298</strain>
    </source>
</reference>
<dbReference type="EMBL" id="JAHFXS010003841">
    <property type="protein sequence ID" value="KAG9963060.1"/>
    <property type="molecule type" value="Genomic_DNA"/>
</dbReference>
<name>A0A9P8JLI1_AURME</name>
<keyword evidence="2" id="KW-0812">Transmembrane</keyword>
<keyword evidence="1" id="KW-0813">Transport</keyword>
<sequence length="135" mass="15077">MFAVLGRDHLADIMISVYSITGSLASIWFGVLLTEYVLFNKCMGYNNKWLLQDDERQSPLGLASSATFLLSCTVVVLCMTPTWYIGPIGFFFKSSGLDLAILVGFIASVILYLILRYVELRFIERHCSSVAEDSS</sequence>
<organism evidence="3 4">
    <name type="scientific">Aureobasidium melanogenum</name>
    <name type="common">Aureobasidium pullulans var. melanogenum</name>
    <dbReference type="NCBI Taxonomy" id="46634"/>
    <lineage>
        <taxon>Eukaryota</taxon>
        <taxon>Fungi</taxon>
        <taxon>Dikarya</taxon>
        <taxon>Ascomycota</taxon>
        <taxon>Pezizomycotina</taxon>
        <taxon>Dothideomycetes</taxon>
        <taxon>Dothideomycetidae</taxon>
        <taxon>Dothideales</taxon>
        <taxon>Saccotheciaceae</taxon>
        <taxon>Aureobasidium</taxon>
    </lineage>
</organism>
<evidence type="ECO:0000256" key="2">
    <source>
        <dbReference type="SAM" id="Phobius"/>
    </source>
</evidence>
<evidence type="ECO:0000313" key="3">
    <source>
        <dbReference type="EMBL" id="KAG9963060.1"/>
    </source>
</evidence>
<dbReference type="Gene3D" id="1.10.4160.10">
    <property type="entry name" value="Hydantoin permease"/>
    <property type="match status" value="1"/>
</dbReference>
<dbReference type="GO" id="GO:0022857">
    <property type="term" value="F:transmembrane transporter activity"/>
    <property type="evidence" value="ECO:0007669"/>
    <property type="project" value="InterPro"/>
</dbReference>
<proteinExistence type="predicted"/>
<reference evidence="3" key="2">
    <citation type="submission" date="2021-08" db="EMBL/GenBank/DDBJ databases">
        <authorList>
            <person name="Gostincar C."/>
            <person name="Sun X."/>
            <person name="Song Z."/>
            <person name="Gunde-Cimerman N."/>
        </authorList>
    </citation>
    <scope>NUCLEOTIDE SEQUENCE</scope>
    <source>
        <strain evidence="3">EXF-9298</strain>
    </source>
</reference>
<accession>A0A9P8JLI1</accession>
<protein>
    <submittedName>
        <fullName evidence="3">Uncharacterized protein</fullName>
    </submittedName>
</protein>
<feature type="transmembrane region" description="Helical" evidence="2">
    <location>
        <begin position="15"/>
        <end position="39"/>
    </location>
</feature>
<dbReference type="GO" id="GO:0005886">
    <property type="term" value="C:plasma membrane"/>
    <property type="evidence" value="ECO:0007669"/>
    <property type="project" value="TreeGrafter"/>
</dbReference>
<feature type="non-terminal residue" evidence="3">
    <location>
        <position position="1"/>
    </location>
</feature>
<dbReference type="PANTHER" id="PTHR31806">
    <property type="entry name" value="PURINE-CYTOSINE PERMEASE FCY2-RELATED"/>
    <property type="match status" value="1"/>
</dbReference>
<dbReference type="PANTHER" id="PTHR31806:SF8">
    <property type="entry name" value="TRANSPORTER, PUTATIVE (AFU_ORTHOLOGUE AFUA_2G03000)-RELATED"/>
    <property type="match status" value="1"/>
</dbReference>